<organism evidence="2 3">
    <name type="scientific">Saguinus oedipus</name>
    <name type="common">Cotton-top tamarin</name>
    <name type="synonym">Oedipomidas oedipus</name>
    <dbReference type="NCBI Taxonomy" id="9490"/>
    <lineage>
        <taxon>Eukaryota</taxon>
        <taxon>Metazoa</taxon>
        <taxon>Chordata</taxon>
        <taxon>Craniata</taxon>
        <taxon>Vertebrata</taxon>
        <taxon>Euteleostomi</taxon>
        <taxon>Mammalia</taxon>
        <taxon>Eutheria</taxon>
        <taxon>Euarchontoglires</taxon>
        <taxon>Primates</taxon>
        <taxon>Haplorrhini</taxon>
        <taxon>Platyrrhini</taxon>
        <taxon>Cebidae</taxon>
        <taxon>Callitrichinae</taxon>
        <taxon>Saguinus</taxon>
    </lineage>
</organism>
<comment type="caution">
    <text evidence="2">The sequence shown here is derived from an EMBL/GenBank/DDBJ whole genome shotgun (WGS) entry which is preliminary data.</text>
</comment>
<proteinExistence type="predicted"/>
<name>A0ABQ9VSH4_SAGOE</name>
<dbReference type="Proteomes" id="UP001266305">
    <property type="component" value="Unassembled WGS sequence"/>
</dbReference>
<evidence type="ECO:0000313" key="2">
    <source>
        <dbReference type="EMBL" id="KAK2112324.1"/>
    </source>
</evidence>
<evidence type="ECO:0000256" key="1">
    <source>
        <dbReference type="SAM" id="MobiDB-lite"/>
    </source>
</evidence>
<gene>
    <name evidence="2" type="ORF">P7K49_012071</name>
</gene>
<sequence length="79" mass="8230">MIGLMLGTCVAFYVVIGDLGANFFARLFGFQATAEAGVSSPGVDLLRVTEHSKKRLGRQAPSSSSESLPVGPPIFCASP</sequence>
<feature type="region of interest" description="Disordered" evidence="1">
    <location>
        <begin position="54"/>
        <end position="79"/>
    </location>
</feature>
<evidence type="ECO:0000313" key="3">
    <source>
        <dbReference type="Proteomes" id="UP001266305"/>
    </source>
</evidence>
<dbReference type="EMBL" id="JASSZA010000005">
    <property type="protein sequence ID" value="KAK2112324.1"/>
    <property type="molecule type" value="Genomic_DNA"/>
</dbReference>
<reference evidence="2 3" key="1">
    <citation type="submission" date="2023-05" db="EMBL/GenBank/DDBJ databases">
        <title>B98-5 Cell Line De Novo Hybrid Assembly: An Optical Mapping Approach.</title>
        <authorList>
            <person name="Kananen K."/>
            <person name="Auerbach J.A."/>
            <person name="Kautto E."/>
            <person name="Blachly J.S."/>
        </authorList>
    </citation>
    <scope>NUCLEOTIDE SEQUENCE [LARGE SCALE GENOMIC DNA]</scope>
    <source>
        <strain evidence="2">B95-8</strain>
        <tissue evidence="2">Cell line</tissue>
    </source>
</reference>
<protein>
    <submittedName>
        <fullName evidence="2">Uncharacterized protein</fullName>
    </submittedName>
</protein>
<keyword evidence="3" id="KW-1185">Reference proteome</keyword>
<accession>A0ABQ9VSH4</accession>